<proteinExistence type="inferred from homology"/>
<keyword evidence="4 9" id="KW-0460">Magnesium</keyword>
<dbReference type="InterPro" id="IPR022998">
    <property type="entry name" value="ThiamineP_synth_TenI"/>
</dbReference>
<evidence type="ECO:0000256" key="5">
    <source>
        <dbReference type="ARBA" id="ARBA00022977"/>
    </source>
</evidence>
<dbReference type="FunFam" id="3.20.20.70:FF:000096">
    <property type="entry name" value="Thiamine-phosphate synthase"/>
    <property type="match status" value="1"/>
</dbReference>
<evidence type="ECO:0000313" key="16">
    <source>
        <dbReference type="Proteomes" id="UP000317990"/>
    </source>
</evidence>
<dbReference type="InterPro" id="IPR036206">
    <property type="entry name" value="ThiamineP_synth_sf"/>
</dbReference>
<comment type="catalytic activity">
    <reaction evidence="7 9 10">
        <text>2-(2-carboxy-4-methylthiazol-5-yl)ethyl phosphate + 4-amino-2-methyl-5-(diphosphooxymethyl)pyrimidine + 2 H(+) = thiamine phosphate + CO2 + diphosphate</text>
        <dbReference type="Rhea" id="RHEA:47848"/>
        <dbReference type="ChEBI" id="CHEBI:15378"/>
        <dbReference type="ChEBI" id="CHEBI:16526"/>
        <dbReference type="ChEBI" id="CHEBI:33019"/>
        <dbReference type="ChEBI" id="CHEBI:37575"/>
        <dbReference type="ChEBI" id="CHEBI:57841"/>
        <dbReference type="ChEBI" id="CHEBI:62890"/>
        <dbReference type="EC" id="2.5.1.3"/>
    </reaction>
</comment>
<dbReference type="NCBIfam" id="TIGR00693">
    <property type="entry name" value="thiE"/>
    <property type="match status" value="1"/>
</dbReference>
<keyword evidence="5 9" id="KW-0784">Thiamine biosynthesis</keyword>
<dbReference type="GO" id="GO:0000287">
    <property type="term" value="F:magnesium ion binding"/>
    <property type="evidence" value="ECO:0007669"/>
    <property type="project" value="UniProtKB-UniRule"/>
</dbReference>
<evidence type="ECO:0000256" key="4">
    <source>
        <dbReference type="ARBA" id="ARBA00022842"/>
    </source>
</evidence>
<feature type="binding site" evidence="9">
    <location>
        <position position="281"/>
    </location>
    <ligand>
        <name>4-amino-2-methyl-5-(diphosphooxymethyl)pyrimidine</name>
        <dbReference type="ChEBI" id="CHEBI:57841"/>
    </ligand>
</feature>
<dbReference type="HAMAP" id="MF_01327">
    <property type="entry name" value="TMP_synthase_cyanobact"/>
    <property type="match status" value="1"/>
</dbReference>
<dbReference type="HAMAP" id="MF_00097">
    <property type="entry name" value="TMP_synthase"/>
    <property type="match status" value="1"/>
</dbReference>
<evidence type="ECO:0000256" key="2">
    <source>
        <dbReference type="ARBA" id="ARBA00022679"/>
    </source>
</evidence>
<comment type="caution">
    <text evidence="15">The sequence shown here is derived from an EMBL/GenBank/DDBJ whole genome shotgun (WGS) entry which is preliminary data.</text>
</comment>
<dbReference type="EC" id="2.5.1.3" evidence="9"/>
<evidence type="ECO:0000256" key="11">
    <source>
        <dbReference type="RuleBase" id="RU004253"/>
    </source>
</evidence>
<evidence type="ECO:0000256" key="10">
    <source>
        <dbReference type="RuleBase" id="RU003826"/>
    </source>
</evidence>
<dbReference type="Gene3D" id="3.20.20.70">
    <property type="entry name" value="Aldolase class I"/>
    <property type="match status" value="1"/>
</dbReference>
<dbReference type="GO" id="GO:0009228">
    <property type="term" value="P:thiamine biosynthetic process"/>
    <property type="evidence" value="ECO:0007669"/>
    <property type="project" value="UniProtKB-KW"/>
</dbReference>
<dbReference type="GO" id="GO:0004789">
    <property type="term" value="F:thiamine-phosphate diphosphorylase activity"/>
    <property type="evidence" value="ECO:0007669"/>
    <property type="project" value="UniProtKB-UniRule"/>
</dbReference>
<feature type="binding site" evidence="9">
    <location>
        <position position="308"/>
    </location>
    <ligand>
        <name>2-[(2R,5Z)-2-carboxy-4-methylthiazol-5(2H)-ylidene]ethyl phosphate</name>
        <dbReference type="ChEBI" id="CHEBI:62899"/>
    </ligand>
</feature>
<feature type="binding site" evidence="9">
    <location>
        <position position="233"/>
    </location>
    <ligand>
        <name>Mg(2+)</name>
        <dbReference type="ChEBI" id="CHEBI:18420"/>
    </ligand>
</feature>
<feature type="binding site" evidence="9">
    <location>
        <position position="252"/>
    </location>
    <ligand>
        <name>4-amino-2-methyl-5-(diphosphooxymethyl)pyrimidine</name>
        <dbReference type="ChEBI" id="CHEBI:57841"/>
    </ligand>
</feature>
<feature type="binding site" evidence="9">
    <location>
        <position position="214"/>
    </location>
    <ligand>
        <name>Mg(2+)</name>
        <dbReference type="ChEBI" id="CHEBI:18420"/>
    </ligand>
</feature>
<dbReference type="InterPro" id="IPR013785">
    <property type="entry name" value="Aldolase_TIM"/>
</dbReference>
<comment type="cofactor">
    <cofactor evidence="9">
        <name>Mg(2+)</name>
        <dbReference type="ChEBI" id="CHEBI:18420"/>
    </cofactor>
    <text evidence="9">Binds 1 Mg(2+) ion per subunit.</text>
</comment>
<evidence type="ECO:0000256" key="8">
    <source>
        <dbReference type="ARBA" id="ARBA00047883"/>
    </source>
</evidence>
<dbReference type="Proteomes" id="UP000317990">
    <property type="component" value="Unassembled WGS sequence"/>
</dbReference>
<evidence type="ECO:0000259" key="14">
    <source>
        <dbReference type="Pfam" id="PF17792"/>
    </source>
</evidence>
<reference evidence="15 16" key="1">
    <citation type="journal article" date="2019" name="mSystems">
        <title>Life at home and on the roam: Genomic adaptions reflect the dual lifestyle of an intracellular, facultative symbiont.</title>
        <authorList>
            <person name="Burgsdorf I."/>
        </authorList>
    </citation>
    <scope>NUCLEOTIDE SEQUENCE [LARGE SCALE GENOMIC DNA]</scope>
    <source>
        <strain evidence="15">277cV</strain>
    </source>
</reference>
<dbReference type="PIRSF" id="PIRSF000512">
    <property type="entry name" value="TMP_PPase_Cyanobac_prd"/>
    <property type="match status" value="1"/>
</dbReference>
<evidence type="ECO:0000256" key="6">
    <source>
        <dbReference type="ARBA" id="ARBA00047334"/>
    </source>
</evidence>
<feature type="binding site" evidence="9">
    <location>
        <position position="213"/>
    </location>
    <ligand>
        <name>4-amino-2-methyl-5-(diphosphooxymethyl)pyrimidine</name>
        <dbReference type="ChEBI" id="CHEBI:57841"/>
    </ligand>
</feature>
<organism evidence="15 16">
    <name type="scientific">Aphanocapsa feldmannii 277cV</name>
    <dbReference type="NCBI Taxonomy" id="2507553"/>
    <lineage>
        <taxon>Bacteria</taxon>
        <taxon>Bacillati</taxon>
        <taxon>Cyanobacteriota</taxon>
        <taxon>Cyanophyceae</taxon>
        <taxon>Oscillatoriophycideae</taxon>
        <taxon>Chroococcales</taxon>
        <taxon>Microcystaceae</taxon>
        <taxon>Aphanocapsa</taxon>
    </lineage>
</organism>
<dbReference type="GO" id="GO:0009229">
    <property type="term" value="P:thiamine diphosphate biosynthetic process"/>
    <property type="evidence" value="ECO:0007669"/>
    <property type="project" value="UniProtKB-UniRule"/>
</dbReference>
<comment type="pathway">
    <text evidence="1 9 11">Cofactor biosynthesis; thiamine diphosphate biosynthesis; thiamine phosphate from 4-amino-2-methyl-5-diphosphomethylpyrimidine and 4-methyl-5-(2-phosphoethyl)-thiazole: step 1/1.</text>
</comment>
<dbReference type="AlphaFoldDB" id="A0A524RR36"/>
<feature type="region of interest" description="Disordered" evidence="12">
    <location>
        <begin position="363"/>
        <end position="383"/>
    </location>
</feature>
<dbReference type="InterPro" id="IPR016229">
    <property type="entry name" value="TMP_synthase_cyanobac_bac"/>
</dbReference>
<dbReference type="PANTHER" id="PTHR20857:SF15">
    <property type="entry name" value="THIAMINE-PHOSPHATE SYNTHASE"/>
    <property type="match status" value="1"/>
</dbReference>
<name>A0A524RR36_9CHRO</name>
<dbReference type="PANTHER" id="PTHR20857">
    <property type="entry name" value="THIAMINE-PHOSPHATE PYROPHOSPHORYLASE"/>
    <property type="match status" value="1"/>
</dbReference>
<feature type="compositionally biased region" description="Low complexity" evidence="12">
    <location>
        <begin position="365"/>
        <end position="377"/>
    </location>
</feature>
<protein>
    <recommendedName>
        <fullName evidence="9">Thiamine-phosphate synthase</fullName>
        <shortName evidence="9">TP synthase</shortName>
        <shortName evidence="9">TPS</shortName>
        <ecNumber evidence="9">2.5.1.3</ecNumber>
    </recommendedName>
    <alternativeName>
        <fullName evidence="9">Thiamine-phosphate pyrophosphorylase</fullName>
        <shortName evidence="9">TMP pyrophosphorylase</shortName>
        <shortName evidence="9">TMP-PPase</shortName>
    </alternativeName>
</protein>
<evidence type="ECO:0000256" key="3">
    <source>
        <dbReference type="ARBA" id="ARBA00022723"/>
    </source>
</evidence>
<feature type="region of interest" description="Disordered" evidence="12">
    <location>
        <begin position="71"/>
        <end position="92"/>
    </location>
</feature>
<dbReference type="CDD" id="cd00564">
    <property type="entry name" value="TMP_TenI"/>
    <property type="match status" value="1"/>
</dbReference>
<evidence type="ECO:0000259" key="13">
    <source>
        <dbReference type="Pfam" id="PF02581"/>
    </source>
</evidence>
<comment type="function">
    <text evidence="9">Condenses 4-methyl-5-(beta-hydroxyethyl)thiazole monophosphate (THZ-P) and 2-methyl-4-amino-5-hydroxymethyl pyrimidine pyrophosphate (HMP-PP) to form thiamine monophosphate (TMP).</text>
</comment>
<evidence type="ECO:0000256" key="12">
    <source>
        <dbReference type="SAM" id="MobiDB-lite"/>
    </source>
</evidence>
<feature type="binding site" evidence="9">
    <location>
        <begin position="181"/>
        <end position="185"/>
    </location>
    <ligand>
        <name>4-amino-2-methyl-5-(diphosphooxymethyl)pyrimidine</name>
        <dbReference type="ChEBI" id="CHEBI:57841"/>
    </ligand>
</feature>
<comment type="similarity">
    <text evidence="9 10">Belongs to the thiamine-phosphate synthase family.</text>
</comment>
<evidence type="ECO:0000256" key="1">
    <source>
        <dbReference type="ARBA" id="ARBA00005165"/>
    </source>
</evidence>
<feature type="binding site" evidence="9">
    <location>
        <begin position="278"/>
        <end position="280"/>
    </location>
    <ligand>
        <name>2-[(2R,5Z)-2-carboxy-4-methylthiazol-5(2H)-ylidene]ethyl phosphate</name>
        <dbReference type="ChEBI" id="CHEBI:62899"/>
    </ligand>
</feature>
<dbReference type="InterPro" id="IPR034291">
    <property type="entry name" value="TMP_synthase"/>
</dbReference>
<feature type="domain" description="Thiamine phosphate synthase/TenI" evidence="13">
    <location>
        <begin position="155"/>
        <end position="331"/>
    </location>
</feature>
<evidence type="ECO:0000313" key="15">
    <source>
        <dbReference type="EMBL" id="TGG96794.1"/>
    </source>
</evidence>
<feature type="domain" description="ThiD2" evidence="14">
    <location>
        <begin position="20"/>
        <end position="138"/>
    </location>
</feature>
<feature type="region of interest" description="Thiamine-phosphate synthase" evidence="9">
    <location>
        <begin position="133"/>
        <end position="383"/>
    </location>
</feature>
<sequence>MSSSTTPGHHRSADQAAVERLLDANLDRAREGLRVVEDWCRFGRRRPDLVMRLKDFRQRLGQAHADRFKRARHSATDPAAGMAHPAQRERPAPQQVVAANCGRVQEALRVIEEFSRQDHPALAVDAARIRYAFYDLEARLLADGTRLQRLHAARLYLVTSPVKQLEAVVAAALAAGVRLLQYRDKDCEDALRLRRAMALRDRCAEAGALFIVNDRVDLALAVEADGVHLGQGDMPPAQARSLLGPDRLIGCSTHCMEQLRQAVADGCDYVGVGPIHATPTKPGRSAVGLSYLREAAAWSPIPYYAIGGIDHSNAAAVLAAGAHGIAVVRAVMEAEDPASSCRDLLANGVDHPSPLLQRLGRTGVSASTATAMPSATAVEGGEP</sequence>
<dbReference type="GO" id="GO:0005737">
    <property type="term" value="C:cytoplasm"/>
    <property type="evidence" value="ECO:0007669"/>
    <property type="project" value="TreeGrafter"/>
</dbReference>
<keyword evidence="2 9" id="KW-0808">Transferase</keyword>
<feature type="region of interest" description="Unknown" evidence="9">
    <location>
        <begin position="1"/>
        <end position="132"/>
    </location>
</feature>
<dbReference type="SUPFAM" id="SSF51391">
    <property type="entry name" value="Thiamin phosphate synthase"/>
    <property type="match status" value="1"/>
</dbReference>
<gene>
    <name evidence="9" type="primary">thiE</name>
    <name evidence="15" type="ORF">ERJ67_00050</name>
</gene>
<evidence type="ECO:0000256" key="9">
    <source>
        <dbReference type="HAMAP-Rule" id="MF_01327"/>
    </source>
</evidence>
<dbReference type="UniPathway" id="UPA00060">
    <property type="reaction ID" value="UER00141"/>
</dbReference>
<dbReference type="NCBIfam" id="NF002727">
    <property type="entry name" value="PRK02615.1"/>
    <property type="match status" value="1"/>
</dbReference>
<dbReference type="InterPro" id="IPR041397">
    <property type="entry name" value="ThiD2"/>
</dbReference>
<accession>A0A524RR36</accession>
<dbReference type="EMBL" id="SRMO01000001">
    <property type="protein sequence ID" value="TGG96794.1"/>
    <property type="molecule type" value="Genomic_DNA"/>
</dbReference>
<comment type="catalytic activity">
    <reaction evidence="6 9 10">
        <text>4-methyl-5-(2-phosphooxyethyl)-thiazole + 4-amino-2-methyl-5-(diphosphooxymethyl)pyrimidine + H(+) = thiamine phosphate + diphosphate</text>
        <dbReference type="Rhea" id="RHEA:22328"/>
        <dbReference type="ChEBI" id="CHEBI:15378"/>
        <dbReference type="ChEBI" id="CHEBI:33019"/>
        <dbReference type="ChEBI" id="CHEBI:37575"/>
        <dbReference type="ChEBI" id="CHEBI:57841"/>
        <dbReference type="ChEBI" id="CHEBI:58296"/>
        <dbReference type="EC" id="2.5.1.3"/>
    </reaction>
</comment>
<evidence type="ECO:0000256" key="7">
    <source>
        <dbReference type="ARBA" id="ARBA00047851"/>
    </source>
</evidence>
<dbReference type="Pfam" id="PF02581">
    <property type="entry name" value="TMP-TENI"/>
    <property type="match status" value="1"/>
</dbReference>
<keyword evidence="3 9" id="KW-0479">Metal-binding</keyword>
<comment type="catalytic activity">
    <reaction evidence="8 9 10">
        <text>2-[(2R,5Z)-2-carboxy-4-methylthiazol-5(2H)-ylidene]ethyl phosphate + 4-amino-2-methyl-5-(diphosphooxymethyl)pyrimidine + 2 H(+) = thiamine phosphate + CO2 + diphosphate</text>
        <dbReference type="Rhea" id="RHEA:47844"/>
        <dbReference type="ChEBI" id="CHEBI:15378"/>
        <dbReference type="ChEBI" id="CHEBI:16526"/>
        <dbReference type="ChEBI" id="CHEBI:33019"/>
        <dbReference type="ChEBI" id="CHEBI:37575"/>
        <dbReference type="ChEBI" id="CHEBI:57841"/>
        <dbReference type="ChEBI" id="CHEBI:62899"/>
        <dbReference type="EC" id="2.5.1.3"/>
    </reaction>
</comment>
<dbReference type="Pfam" id="PF17792">
    <property type="entry name" value="ThiD2"/>
    <property type="match status" value="1"/>
</dbReference>